<comment type="caution">
    <text evidence="1">The sequence shown here is derived from an EMBL/GenBank/DDBJ whole genome shotgun (WGS) entry which is preliminary data.</text>
</comment>
<sequence length="478" mass="52856">MTNETGRDKALPAYAERIRHERRQRGWSQKQVTVHLLKAAGDEITMAEFESVLRRVKDHEAGKGRPRDPYPLLYCRAFEIPETKLFEAPALPEVKAGDSADDAANTVTSPALPWIWEAVPTADAIYDITKSDLMLDRRQAVKALVITAGLPLVDPVQRWLVKTAPEPSATVQAGRIGLDEVAQLEATANVFRTWDDQHGGGLARKAVIGQLNEMADLVRDSHPHEIRARLFHVMAQLAKIAATMSWDCGMQTAAQKYYALSLQASKPAGDKPFGASVLASMARQLLYLDQPQDALELTRLALDGVRSTATPRLRAMLHTREAWSYAAMGRPESFKRATGDAEDAFTEISSGDPDPDWITYFDAAELAGVTGGRYLELSHQDSRFASDALNHIRRAVELRQRCSLRSLALDQVGLAYAHLINGDIDEAVAVGNAAASTAGQVQSDRVRVQLREFYMEIETRKDPVVAPLQQRIRETLAR</sequence>
<evidence type="ECO:0000313" key="2">
    <source>
        <dbReference type="Proteomes" id="UP001595851"/>
    </source>
</evidence>
<reference evidence="2" key="1">
    <citation type="journal article" date="2019" name="Int. J. Syst. Evol. Microbiol.">
        <title>The Global Catalogue of Microorganisms (GCM) 10K type strain sequencing project: providing services to taxonomists for standard genome sequencing and annotation.</title>
        <authorList>
            <consortium name="The Broad Institute Genomics Platform"/>
            <consortium name="The Broad Institute Genome Sequencing Center for Infectious Disease"/>
            <person name="Wu L."/>
            <person name="Ma J."/>
        </authorList>
    </citation>
    <scope>NUCLEOTIDE SEQUENCE [LARGE SCALE GENOMIC DNA]</scope>
    <source>
        <strain evidence="2">TBRC 1276</strain>
    </source>
</reference>
<dbReference type="SUPFAM" id="SSF48452">
    <property type="entry name" value="TPR-like"/>
    <property type="match status" value="1"/>
</dbReference>
<name>A0ABV8GQ06_9ACTN</name>
<dbReference type="InterPro" id="IPR011990">
    <property type="entry name" value="TPR-like_helical_dom_sf"/>
</dbReference>
<accession>A0ABV8GQ06</accession>
<protein>
    <submittedName>
        <fullName evidence="1">XRE family transcriptional regulator</fullName>
    </submittedName>
</protein>
<organism evidence="1 2">
    <name type="scientific">Nonomuraea purpurea</name>
    <dbReference type="NCBI Taxonomy" id="1849276"/>
    <lineage>
        <taxon>Bacteria</taxon>
        <taxon>Bacillati</taxon>
        <taxon>Actinomycetota</taxon>
        <taxon>Actinomycetes</taxon>
        <taxon>Streptosporangiales</taxon>
        <taxon>Streptosporangiaceae</taxon>
        <taxon>Nonomuraea</taxon>
    </lineage>
</organism>
<dbReference type="EMBL" id="JBHSBI010000056">
    <property type="protein sequence ID" value="MFC4016082.1"/>
    <property type="molecule type" value="Genomic_DNA"/>
</dbReference>
<dbReference type="Gene3D" id="1.25.40.10">
    <property type="entry name" value="Tetratricopeptide repeat domain"/>
    <property type="match status" value="1"/>
</dbReference>
<dbReference type="Proteomes" id="UP001595851">
    <property type="component" value="Unassembled WGS sequence"/>
</dbReference>
<gene>
    <name evidence="1" type="ORF">ACFOY2_53350</name>
</gene>
<keyword evidence="2" id="KW-1185">Reference proteome</keyword>
<proteinExistence type="predicted"/>
<evidence type="ECO:0000313" key="1">
    <source>
        <dbReference type="EMBL" id="MFC4016082.1"/>
    </source>
</evidence>
<dbReference type="RefSeq" id="WP_379535876.1">
    <property type="nucleotide sequence ID" value="NZ_JBHSBI010000056.1"/>
</dbReference>